<dbReference type="Pfam" id="PF09912">
    <property type="entry name" value="DUF2141"/>
    <property type="match status" value="1"/>
</dbReference>
<evidence type="ECO:0000313" key="2">
    <source>
        <dbReference type="EMBL" id="KEQ52883.1"/>
    </source>
</evidence>
<proteinExistence type="predicted"/>
<gene>
    <name evidence="2" type="ORF">BV95_02794</name>
</gene>
<feature type="chain" id="PRO_5001763258" description="DUF2141 domain-containing protein" evidence="1">
    <location>
        <begin position="30"/>
        <end position="148"/>
    </location>
</feature>
<dbReference type="eggNOG" id="COG4704">
    <property type="taxonomic scope" value="Bacteria"/>
</dbReference>
<dbReference type="InterPro" id="IPR018673">
    <property type="entry name" value="DUF2141"/>
</dbReference>
<organism evidence="2 3">
    <name type="scientific">Sphingobium chlorophenolicum</name>
    <dbReference type="NCBI Taxonomy" id="46429"/>
    <lineage>
        <taxon>Bacteria</taxon>
        <taxon>Pseudomonadati</taxon>
        <taxon>Pseudomonadota</taxon>
        <taxon>Alphaproteobacteria</taxon>
        <taxon>Sphingomonadales</taxon>
        <taxon>Sphingomonadaceae</taxon>
        <taxon>Sphingobium</taxon>
    </lineage>
</organism>
<dbReference type="OrthoDB" id="9788332at2"/>
<evidence type="ECO:0000256" key="1">
    <source>
        <dbReference type="SAM" id="SignalP"/>
    </source>
</evidence>
<evidence type="ECO:0000313" key="3">
    <source>
        <dbReference type="Proteomes" id="UP000028411"/>
    </source>
</evidence>
<evidence type="ECO:0008006" key="4">
    <source>
        <dbReference type="Google" id="ProtNLM"/>
    </source>
</evidence>
<dbReference type="AlphaFoldDB" id="A0A081RCG0"/>
<dbReference type="Proteomes" id="UP000028411">
    <property type="component" value="Unassembled WGS sequence"/>
</dbReference>
<feature type="signal peptide" evidence="1">
    <location>
        <begin position="1"/>
        <end position="29"/>
    </location>
</feature>
<comment type="caution">
    <text evidence="2">The sequence shown here is derived from an EMBL/GenBank/DDBJ whole genome shotgun (WGS) entry which is preliminary data.</text>
</comment>
<name>A0A081RCG0_SPHCR</name>
<reference evidence="2 3" key="1">
    <citation type="submission" date="2014-02" db="EMBL/GenBank/DDBJ databases">
        <title>Whole genome sequence of Sphingobium chlorophenolicum NBRC 16172.</title>
        <authorList>
            <person name="Gan H.M."/>
            <person name="Gan H.Y."/>
            <person name="Chew T.H."/>
            <person name="Savka M.A."/>
        </authorList>
    </citation>
    <scope>NUCLEOTIDE SEQUENCE [LARGE SCALE GENOMIC DNA]</scope>
    <source>
        <strain evidence="2 3">NBRC 16172</strain>
    </source>
</reference>
<accession>A0A081RCG0</accession>
<sequence>MFRFCTSQTIGLVHTAAVSLWLFASPAQAGDLEVKAEHITPGPGSIHVVLYRGAAGFRHEDHAFRVLKAPASSVMASVRFQALPPGDYAVMVYHDANSNDKLDLRFGMFPTEGWGLSNNPRVIGPPSFNASKLTVDDQNRSIMIDLHY</sequence>
<protein>
    <recommendedName>
        <fullName evidence="4">DUF2141 domain-containing protein</fullName>
    </recommendedName>
</protein>
<keyword evidence="1" id="KW-0732">Signal</keyword>
<dbReference type="PATRIC" id="fig|46429.4.peg.2766"/>
<dbReference type="EMBL" id="JFHR01000032">
    <property type="protein sequence ID" value="KEQ52883.1"/>
    <property type="molecule type" value="Genomic_DNA"/>
</dbReference>
<dbReference type="RefSeq" id="WP_051749779.1">
    <property type="nucleotide sequence ID" value="NZ_JFHR01000032.1"/>
</dbReference>